<dbReference type="eggNOG" id="KOG0120">
    <property type="taxonomic scope" value="Eukaryota"/>
</dbReference>
<evidence type="ECO:0000256" key="4">
    <source>
        <dbReference type="PROSITE-ProRule" id="PRU00176"/>
    </source>
</evidence>
<dbReference type="PANTHER" id="PTHR23139">
    <property type="entry name" value="RNA-BINDING PROTEIN"/>
    <property type="match status" value="1"/>
</dbReference>
<keyword evidence="3" id="KW-0508">mRNA splicing</keyword>
<feature type="domain" description="RRM" evidence="6">
    <location>
        <begin position="313"/>
        <end position="393"/>
    </location>
</feature>
<dbReference type="Gene3D" id="3.30.70.330">
    <property type="match status" value="2"/>
</dbReference>
<dbReference type="GeneID" id="7840825"/>
<feature type="non-terminal residue" evidence="7">
    <location>
        <position position="1"/>
    </location>
</feature>
<evidence type="ECO:0000313" key="8">
    <source>
        <dbReference type="Proteomes" id="UP000009168"/>
    </source>
</evidence>
<dbReference type="InterPro" id="IPR012677">
    <property type="entry name" value="Nucleotide-bd_a/b_plait_sf"/>
</dbReference>
<dbReference type="InterPro" id="IPR000504">
    <property type="entry name" value="RRM_dom"/>
</dbReference>
<keyword evidence="8" id="KW-1185">Reference proteome</keyword>
<feature type="domain" description="RRM" evidence="6">
    <location>
        <begin position="188"/>
        <end position="273"/>
    </location>
</feature>
<protein>
    <submittedName>
        <fullName evidence="7">Splicing factor u2af large subunit</fullName>
    </submittedName>
</protein>
<sequence>FFRILQLKFYRLKLVKKIKQILKAKMSFQNQEIHDDLNEMQKLTEAQEEQFKQQNDNDYDQVGTSGYQEIIKRSRENSIDSARSRSRSINERKRNYNRQQNSNEEESPSNINQNSRPVAQRSNHFFEQNDEQNEQNLGENDLNSNNTTGVDFSKMNFNQSLQQLQEMVNKVEVPVIKLDNQSGYRHARRLYIGNIPETINQEYLSEWLYRSLEAAGGLQPSLPSENPIVKCEIDPKGRFAFTELRSIEETTALLQLDGIILWHRQLRIRRPTEYEKFPKVQGQFEANIPKLNFDLFKTVGIVIIPTIVDDGPNKIFLANLPTKMDELMILDELKLRDMGEIKAFHLVKDNQTNQSKGYAFFEFKDPSLTDNCIETLHGMQYAGRTLTCKRSQIGGLGNKQMSTGNNKQNNNRNSNQQNNLGGNNNMQRQSFSSENIDSIQGQNQQGINEGSGFFPNYQSNTQGGGNNQNKGMNQNYQNNGNNHNNNNKRGRNFGNQNNSNNNYYNNNGAGMNNGNNNNNGNNRRFQNNNNMNHNQQGQFTNGGNKFNKGHGNNNGMSNKKQNQWNGQQNNQIPSQDNQTGISSDGYYEGSSSQIGQQYDVSQMYNYQQSQQGSHYMMQDQSNPYQ</sequence>
<dbReference type="HOGENOM" id="CLU_580750_0_0_1"/>
<proteinExistence type="predicted"/>
<dbReference type="GO" id="GO:0008380">
    <property type="term" value="P:RNA splicing"/>
    <property type="evidence" value="ECO:0007669"/>
    <property type="project" value="UniProtKB-KW"/>
</dbReference>
<organism evidence="7 8">
    <name type="scientific">Tetrahymena thermophila (strain SB210)</name>
    <dbReference type="NCBI Taxonomy" id="312017"/>
    <lineage>
        <taxon>Eukaryota</taxon>
        <taxon>Sar</taxon>
        <taxon>Alveolata</taxon>
        <taxon>Ciliophora</taxon>
        <taxon>Intramacronucleata</taxon>
        <taxon>Oligohymenophorea</taxon>
        <taxon>Hymenostomatida</taxon>
        <taxon>Tetrahymenina</taxon>
        <taxon>Tetrahymenidae</taxon>
        <taxon>Tetrahymena</taxon>
    </lineage>
</organism>
<dbReference type="GO" id="GO:0003723">
    <property type="term" value="F:RNA binding"/>
    <property type="evidence" value="ECO:0007669"/>
    <property type="project" value="UniProtKB-UniRule"/>
</dbReference>
<dbReference type="OrthoDB" id="311388at2759"/>
<dbReference type="RefSeq" id="XP_001470832.2">
    <property type="nucleotide sequence ID" value="XM_001470782.2"/>
</dbReference>
<gene>
    <name evidence="7" type="ORF">TTHERM_00484731</name>
</gene>
<feature type="region of interest" description="Disordered" evidence="5">
    <location>
        <begin position="394"/>
        <end position="592"/>
    </location>
</feature>
<dbReference type="KEGG" id="tet:TTHERM_00484731"/>
<dbReference type="Proteomes" id="UP000009168">
    <property type="component" value="Unassembled WGS sequence"/>
</dbReference>
<evidence type="ECO:0000256" key="1">
    <source>
        <dbReference type="ARBA" id="ARBA00022664"/>
    </source>
</evidence>
<dbReference type="AlphaFoldDB" id="A4VDP3"/>
<feature type="region of interest" description="Disordered" evidence="5">
    <location>
        <begin position="70"/>
        <end position="117"/>
    </location>
</feature>
<feature type="compositionally biased region" description="Low complexity" evidence="5">
    <location>
        <begin position="404"/>
        <end position="425"/>
    </location>
</feature>
<feature type="compositionally biased region" description="Low complexity" evidence="5">
    <location>
        <begin position="97"/>
        <end position="115"/>
    </location>
</feature>
<keyword evidence="1" id="KW-0507">mRNA processing</keyword>
<dbReference type="InterPro" id="IPR035979">
    <property type="entry name" value="RBD_domain_sf"/>
</dbReference>
<dbReference type="EMBL" id="GG662667">
    <property type="protein sequence ID" value="EDK31651.2"/>
    <property type="molecule type" value="Genomic_DNA"/>
</dbReference>
<accession>A4VDP3</accession>
<evidence type="ECO:0000256" key="2">
    <source>
        <dbReference type="ARBA" id="ARBA00022884"/>
    </source>
</evidence>
<keyword evidence="2 4" id="KW-0694">RNA-binding</keyword>
<evidence type="ECO:0000256" key="3">
    <source>
        <dbReference type="ARBA" id="ARBA00023187"/>
    </source>
</evidence>
<dbReference type="InParanoid" id="A4VDP3"/>
<feature type="compositionally biased region" description="Polar residues" evidence="5">
    <location>
        <begin position="572"/>
        <end position="582"/>
    </location>
</feature>
<dbReference type="CDD" id="cd12230">
    <property type="entry name" value="RRM1_U2AF65"/>
    <property type="match status" value="1"/>
</dbReference>
<feature type="compositionally biased region" description="Polar residues" evidence="5">
    <location>
        <begin position="426"/>
        <end position="437"/>
    </location>
</feature>
<dbReference type="SMART" id="SM00360">
    <property type="entry name" value="RRM"/>
    <property type="match status" value="2"/>
</dbReference>
<evidence type="ECO:0000256" key="5">
    <source>
        <dbReference type="SAM" id="MobiDB-lite"/>
    </source>
</evidence>
<dbReference type="PROSITE" id="PS50102">
    <property type="entry name" value="RRM"/>
    <property type="match status" value="2"/>
</dbReference>
<dbReference type="SUPFAM" id="SSF54928">
    <property type="entry name" value="RNA-binding domain, RBD"/>
    <property type="match status" value="2"/>
</dbReference>
<dbReference type="STRING" id="312017.A4VDP3"/>
<evidence type="ECO:0000259" key="6">
    <source>
        <dbReference type="PROSITE" id="PS50102"/>
    </source>
</evidence>
<dbReference type="GO" id="GO:0006397">
    <property type="term" value="P:mRNA processing"/>
    <property type="evidence" value="ECO:0007669"/>
    <property type="project" value="UniProtKB-KW"/>
</dbReference>
<evidence type="ECO:0000313" key="7">
    <source>
        <dbReference type="EMBL" id="EDK31651.2"/>
    </source>
</evidence>
<dbReference type="Pfam" id="PF00076">
    <property type="entry name" value="RRM_1"/>
    <property type="match status" value="1"/>
</dbReference>
<name>A4VDP3_TETTS</name>
<reference evidence="8" key="1">
    <citation type="journal article" date="2006" name="PLoS Biol.">
        <title>Macronuclear genome sequence of the ciliate Tetrahymena thermophila, a model eukaryote.</title>
        <authorList>
            <person name="Eisen J.A."/>
            <person name="Coyne R.S."/>
            <person name="Wu M."/>
            <person name="Wu D."/>
            <person name="Thiagarajan M."/>
            <person name="Wortman J.R."/>
            <person name="Badger J.H."/>
            <person name="Ren Q."/>
            <person name="Amedeo P."/>
            <person name="Jones K.M."/>
            <person name="Tallon L.J."/>
            <person name="Delcher A.L."/>
            <person name="Salzberg S.L."/>
            <person name="Silva J.C."/>
            <person name="Haas B.J."/>
            <person name="Majoros W.H."/>
            <person name="Farzad M."/>
            <person name="Carlton J.M."/>
            <person name="Smith R.K. Jr."/>
            <person name="Garg J."/>
            <person name="Pearlman R.E."/>
            <person name="Karrer K.M."/>
            <person name="Sun L."/>
            <person name="Manning G."/>
            <person name="Elde N.C."/>
            <person name="Turkewitz A.P."/>
            <person name="Asai D.J."/>
            <person name="Wilkes D.E."/>
            <person name="Wang Y."/>
            <person name="Cai H."/>
            <person name="Collins K."/>
            <person name="Stewart B.A."/>
            <person name="Lee S.R."/>
            <person name="Wilamowska K."/>
            <person name="Weinberg Z."/>
            <person name="Ruzzo W.L."/>
            <person name="Wloga D."/>
            <person name="Gaertig J."/>
            <person name="Frankel J."/>
            <person name="Tsao C.-C."/>
            <person name="Gorovsky M.A."/>
            <person name="Keeling P.J."/>
            <person name="Waller R.F."/>
            <person name="Patron N.J."/>
            <person name="Cherry J.M."/>
            <person name="Stover N.A."/>
            <person name="Krieger C.J."/>
            <person name="del Toro C."/>
            <person name="Ryder H.F."/>
            <person name="Williamson S.C."/>
            <person name="Barbeau R.A."/>
            <person name="Hamilton E.P."/>
            <person name="Orias E."/>
        </authorList>
    </citation>
    <scope>NUCLEOTIDE SEQUENCE [LARGE SCALE GENOMIC DNA]</scope>
    <source>
        <strain evidence="8">SB210</strain>
    </source>
</reference>
<feature type="compositionally biased region" description="Low complexity" evidence="5">
    <location>
        <begin position="492"/>
        <end position="571"/>
    </location>
</feature>
<feature type="compositionally biased region" description="Low complexity" evidence="5">
    <location>
        <begin position="438"/>
        <end position="485"/>
    </location>
</feature>